<proteinExistence type="predicted"/>
<protein>
    <submittedName>
        <fullName evidence="3">YqaJ viral recombinase family protein</fullName>
    </submittedName>
</protein>
<dbReference type="Proteomes" id="UP001235133">
    <property type="component" value="Unassembled WGS sequence"/>
</dbReference>
<accession>A0ABU0YYC0</accession>
<dbReference type="RefSeq" id="WP_308866762.1">
    <property type="nucleotide sequence ID" value="NZ_JAVFWO010000002.1"/>
</dbReference>
<feature type="region of interest" description="Disordered" evidence="1">
    <location>
        <begin position="294"/>
        <end position="321"/>
    </location>
</feature>
<dbReference type="InterPro" id="IPR011604">
    <property type="entry name" value="PDDEXK-like_dom_sf"/>
</dbReference>
<dbReference type="InterPro" id="IPR011335">
    <property type="entry name" value="Restrct_endonuc-II-like"/>
</dbReference>
<keyword evidence="4" id="KW-1185">Reference proteome</keyword>
<feature type="compositionally biased region" description="Basic and acidic residues" evidence="1">
    <location>
        <begin position="309"/>
        <end position="321"/>
    </location>
</feature>
<evidence type="ECO:0000256" key="1">
    <source>
        <dbReference type="SAM" id="MobiDB-lite"/>
    </source>
</evidence>
<sequence>MSDTTYMPQVLVDLEARAGASDTDRPAWLAERRGGCTATEVRDLYIRAKSKAKLIATKTEQEAEKDLGAFIPRIRYGKEREPVIAEMLRGEGFVPESRVFHHPENTRHLASPDGIRVDFDENLEVLEIKTDEHGMKPGKTADRDSEAFRASGYRIQVNWVMYVLGARRCRIAIEECVRLADGTFEPGEVHRYWIERDDDLIAELVTIADEFLAELDHMIEHGIDPVAVVLLEEAIASKKAADAARIALEAYCASTGMSSLRIPEGSLSYSTPAPKKQFREALFKAAHPSLAEEFTETVPAAKPTLRVTPTREKKTETEEAS</sequence>
<organism evidence="3 4">
    <name type="scientific">Microbacterium psychrotolerans</name>
    <dbReference type="NCBI Taxonomy" id="3068321"/>
    <lineage>
        <taxon>Bacteria</taxon>
        <taxon>Bacillati</taxon>
        <taxon>Actinomycetota</taxon>
        <taxon>Actinomycetes</taxon>
        <taxon>Micrococcales</taxon>
        <taxon>Microbacteriaceae</taxon>
        <taxon>Microbacterium</taxon>
    </lineage>
</organism>
<name>A0ABU0YYC0_9MICO</name>
<dbReference type="Pfam" id="PF09588">
    <property type="entry name" value="YqaJ"/>
    <property type="match status" value="1"/>
</dbReference>
<feature type="domain" description="YqaJ viral recombinase" evidence="2">
    <location>
        <begin position="28"/>
        <end position="166"/>
    </location>
</feature>
<evidence type="ECO:0000259" key="2">
    <source>
        <dbReference type="Pfam" id="PF09588"/>
    </source>
</evidence>
<dbReference type="InterPro" id="IPR019080">
    <property type="entry name" value="YqaJ_viral_recombinase"/>
</dbReference>
<dbReference type="SUPFAM" id="SSF52980">
    <property type="entry name" value="Restriction endonuclease-like"/>
    <property type="match status" value="1"/>
</dbReference>
<comment type="caution">
    <text evidence="3">The sequence shown here is derived from an EMBL/GenBank/DDBJ whole genome shotgun (WGS) entry which is preliminary data.</text>
</comment>
<dbReference type="Gene3D" id="3.90.320.10">
    <property type="match status" value="1"/>
</dbReference>
<gene>
    <name evidence="3" type="ORF">Q9R08_04995</name>
</gene>
<evidence type="ECO:0000313" key="3">
    <source>
        <dbReference type="EMBL" id="MDQ7877329.1"/>
    </source>
</evidence>
<reference evidence="3 4" key="1">
    <citation type="submission" date="2023-08" db="EMBL/GenBank/DDBJ databases">
        <title>Microbacterium psychrotolerans sp. nov., a psychrotolerant bacterium isolated from soil in Heilongjiang Province, China.</title>
        <authorList>
            <person name="An P."/>
            <person name="Zhao D."/>
            <person name="Xiang H."/>
        </authorList>
    </citation>
    <scope>NUCLEOTIDE SEQUENCE [LARGE SCALE GENOMIC DNA]</scope>
    <source>
        <strain evidence="3 4">QXD-8</strain>
    </source>
</reference>
<dbReference type="EMBL" id="JAVFWO010000002">
    <property type="protein sequence ID" value="MDQ7877329.1"/>
    <property type="molecule type" value="Genomic_DNA"/>
</dbReference>
<evidence type="ECO:0000313" key="4">
    <source>
        <dbReference type="Proteomes" id="UP001235133"/>
    </source>
</evidence>